<evidence type="ECO:0000313" key="2">
    <source>
        <dbReference type="EMBL" id="KAL3658929.1"/>
    </source>
</evidence>
<evidence type="ECO:0000313" key="3">
    <source>
        <dbReference type="Proteomes" id="UP001632037"/>
    </source>
</evidence>
<reference evidence="2 3" key="1">
    <citation type="submission" date="2024-09" db="EMBL/GenBank/DDBJ databases">
        <title>Genome sequencing and assembly of Phytophthora oleae, isolate VK10A, causative agent of rot of olive drupes.</title>
        <authorList>
            <person name="Conti Taguali S."/>
            <person name="Riolo M."/>
            <person name="La Spada F."/>
            <person name="Cacciola S.O."/>
            <person name="Dionisio G."/>
        </authorList>
    </citation>
    <scope>NUCLEOTIDE SEQUENCE [LARGE SCALE GENOMIC DNA]</scope>
    <source>
        <strain evidence="2 3">VK10A</strain>
    </source>
</reference>
<dbReference type="EMBL" id="JBIMZQ010000050">
    <property type="protein sequence ID" value="KAL3658929.1"/>
    <property type="molecule type" value="Genomic_DNA"/>
</dbReference>
<dbReference type="AlphaFoldDB" id="A0ABD3F0G5"/>
<proteinExistence type="predicted"/>
<keyword evidence="3" id="KW-1185">Reference proteome</keyword>
<gene>
    <name evidence="2" type="ORF">V7S43_016068</name>
</gene>
<organism evidence="2 3">
    <name type="scientific">Phytophthora oleae</name>
    <dbReference type="NCBI Taxonomy" id="2107226"/>
    <lineage>
        <taxon>Eukaryota</taxon>
        <taxon>Sar</taxon>
        <taxon>Stramenopiles</taxon>
        <taxon>Oomycota</taxon>
        <taxon>Peronosporomycetes</taxon>
        <taxon>Peronosporales</taxon>
        <taxon>Peronosporaceae</taxon>
        <taxon>Phytophthora</taxon>
    </lineage>
</organism>
<accession>A0ABD3F0G5</accession>
<evidence type="ECO:0000256" key="1">
    <source>
        <dbReference type="SAM" id="MobiDB-lite"/>
    </source>
</evidence>
<protein>
    <submittedName>
        <fullName evidence="2">Uncharacterized protein</fullName>
    </submittedName>
</protein>
<feature type="compositionally biased region" description="Low complexity" evidence="1">
    <location>
        <begin position="189"/>
        <end position="207"/>
    </location>
</feature>
<dbReference type="Proteomes" id="UP001632037">
    <property type="component" value="Unassembled WGS sequence"/>
</dbReference>
<sequence>MKQQRLHEAVYFLSERSRHMRMDTEFTDLQRYTSANGDVCMVSFDIKPLWGARNVMQAFEGVLKFSYNLEISISDLVGDLTIRENDEEDWDSSIAQHRLVTTVNQGVQVDTNNVTFTQYWEDGTGPLPDRAIGNEVGISVCNYVDDDPLYPYHESDRVRQDITFFAIIAKYPRDLPGAFSSVDATSAATTSVGSPSVSASESGSIVGNSTEDRDDMVVALRWTCLRLRKPPFPLDNATASHI</sequence>
<name>A0ABD3F0G5_9STRA</name>
<feature type="region of interest" description="Disordered" evidence="1">
    <location>
        <begin position="189"/>
        <end position="210"/>
    </location>
</feature>
<comment type="caution">
    <text evidence="2">The sequence shown here is derived from an EMBL/GenBank/DDBJ whole genome shotgun (WGS) entry which is preliminary data.</text>
</comment>